<dbReference type="SUPFAM" id="SSF49401">
    <property type="entry name" value="Bacterial adhesins"/>
    <property type="match status" value="1"/>
</dbReference>
<reference evidence="5 6" key="1">
    <citation type="submission" date="2016-11" db="EMBL/GenBank/DDBJ databases">
        <authorList>
            <person name="Jaros S."/>
            <person name="Januszkiewicz K."/>
            <person name="Wedrychowicz H."/>
        </authorList>
    </citation>
    <scope>NUCLEOTIDE SEQUENCE [LARGE SCALE GENOMIC DNA]</scope>
    <source>
        <strain evidence="5 6">GAS95</strain>
    </source>
</reference>
<dbReference type="InterPro" id="IPR008966">
    <property type="entry name" value="Adhesion_dom_sf"/>
</dbReference>
<dbReference type="InterPro" id="IPR050263">
    <property type="entry name" value="Bact_Fimbrial_Adh_Pro"/>
</dbReference>
<evidence type="ECO:0000313" key="5">
    <source>
        <dbReference type="EMBL" id="SIN99662.1"/>
    </source>
</evidence>
<gene>
    <name evidence="5" type="ORF">SAMN05444165_0436</name>
</gene>
<keyword evidence="6" id="KW-1185">Reference proteome</keyword>
<evidence type="ECO:0000256" key="1">
    <source>
        <dbReference type="ARBA" id="ARBA00004561"/>
    </source>
</evidence>
<dbReference type="PANTHER" id="PTHR33420">
    <property type="entry name" value="FIMBRIAL SUBUNIT ELFA-RELATED"/>
    <property type="match status" value="1"/>
</dbReference>
<dbReference type="RefSeq" id="WP_074294023.1">
    <property type="nucleotide sequence ID" value="NZ_FSRU01000001.1"/>
</dbReference>
<organism evidence="5 6">
    <name type="scientific">Paraburkholderia phenazinium</name>
    <dbReference type="NCBI Taxonomy" id="60549"/>
    <lineage>
        <taxon>Bacteria</taxon>
        <taxon>Pseudomonadati</taxon>
        <taxon>Pseudomonadota</taxon>
        <taxon>Betaproteobacteria</taxon>
        <taxon>Burkholderiales</taxon>
        <taxon>Burkholderiaceae</taxon>
        <taxon>Paraburkholderia</taxon>
    </lineage>
</organism>
<name>A0A1N6FWS3_9BURK</name>
<accession>A0A1N6FWS3</accession>
<dbReference type="Gene3D" id="2.60.40.3310">
    <property type="match status" value="1"/>
</dbReference>
<dbReference type="Pfam" id="PF00419">
    <property type="entry name" value="Fimbrial"/>
    <property type="match status" value="1"/>
</dbReference>
<dbReference type="EMBL" id="FSRU01000001">
    <property type="protein sequence ID" value="SIN99662.1"/>
    <property type="molecule type" value="Genomic_DNA"/>
</dbReference>
<dbReference type="InterPro" id="IPR036937">
    <property type="entry name" value="Adhesion_dom_fimbrial_sf"/>
</dbReference>
<evidence type="ECO:0000256" key="2">
    <source>
        <dbReference type="ARBA" id="ARBA00006671"/>
    </source>
</evidence>
<dbReference type="AlphaFoldDB" id="A0A1N6FWS3"/>
<protein>
    <submittedName>
        <fullName evidence="5">Pilin (Type 1 fimbria component protein)</fullName>
    </submittedName>
</protein>
<evidence type="ECO:0000256" key="3">
    <source>
        <dbReference type="ARBA" id="ARBA00023263"/>
    </source>
</evidence>
<dbReference type="InterPro" id="IPR000259">
    <property type="entry name" value="Adhesion_dom_fimbrial"/>
</dbReference>
<dbReference type="OrthoDB" id="8678921at2"/>
<proteinExistence type="inferred from homology"/>
<dbReference type="PANTHER" id="PTHR33420:SF14">
    <property type="entry name" value="TYPE 1 FIMBRIN D-MANNOSE SPECIFIC ADHESIN"/>
    <property type="match status" value="1"/>
</dbReference>
<evidence type="ECO:0000259" key="4">
    <source>
        <dbReference type="Pfam" id="PF00419"/>
    </source>
</evidence>
<evidence type="ECO:0000313" key="6">
    <source>
        <dbReference type="Proteomes" id="UP000185151"/>
    </source>
</evidence>
<sequence length="342" mass="34299">MNDEIEVSNLVLLHIAELAIGFAMRKARALGALALMFASMGALAGNVHLGTGAAVLPDLVFPSTVSVASNATVNSLVADVSQVVGISATGANCMVQKAVTVNGTLVPGSPNVYQTNVPGIGVQWMITSGWNGSWSTAPLTQTLSSPAGGSAHYTLARLVVTGPVGAGVLVTIPSMTVTFSGSCVDTVVQTQNVTVGTAINGPTCNVTTTAVQVPMPAISVTALTSIGATAGSTPLNLGIYCSAGTLVSMTLTDAVDISNRSTTLNLAPGSTATGVGLQILNKSGPIAYGPDSSAQGSTNQWLVGTAAGGPMNIPLTARYVRTEGKLSAGTVNGLATFTMSYQ</sequence>
<comment type="subcellular location">
    <subcellularLocation>
        <location evidence="1">Fimbrium</location>
    </subcellularLocation>
</comment>
<feature type="domain" description="Fimbrial-type adhesion" evidence="4">
    <location>
        <begin position="200"/>
        <end position="342"/>
    </location>
</feature>
<keyword evidence="3" id="KW-0281">Fimbrium</keyword>
<dbReference type="GO" id="GO:0009289">
    <property type="term" value="C:pilus"/>
    <property type="evidence" value="ECO:0007669"/>
    <property type="project" value="UniProtKB-SubCell"/>
</dbReference>
<dbReference type="GO" id="GO:0043709">
    <property type="term" value="P:cell adhesion involved in single-species biofilm formation"/>
    <property type="evidence" value="ECO:0007669"/>
    <property type="project" value="TreeGrafter"/>
</dbReference>
<comment type="similarity">
    <text evidence="2">Belongs to the fimbrial protein family.</text>
</comment>
<dbReference type="Gene3D" id="2.60.40.1090">
    <property type="entry name" value="Fimbrial-type adhesion domain"/>
    <property type="match status" value="1"/>
</dbReference>
<dbReference type="Proteomes" id="UP000185151">
    <property type="component" value="Unassembled WGS sequence"/>
</dbReference>